<evidence type="ECO:0000313" key="7">
    <source>
        <dbReference type="Proteomes" id="UP000626109"/>
    </source>
</evidence>
<name>A0A813IZR2_POLGL</name>
<dbReference type="Proteomes" id="UP000626109">
    <property type="component" value="Unassembled WGS sequence"/>
</dbReference>
<feature type="non-terminal residue" evidence="6">
    <location>
        <position position="1"/>
    </location>
</feature>
<organism evidence="6 7">
    <name type="scientific">Polarella glacialis</name>
    <name type="common">Dinoflagellate</name>
    <dbReference type="NCBI Taxonomy" id="89957"/>
    <lineage>
        <taxon>Eukaryota</taxon>
        <taxon>Sar</taxon>
        <taxon>Alveolata</taxon>
        <taxon>Dinophyceae</taxon>
        <taxon>Suessiales</taxon>
        <taxon>Suessiaceae</taxon>
        <taxon>Polarella</taxon>
    </lineage>
</organism>
<evidence type="ECO:0000256" key="2">
    <source>
        <dbReference type="ARBA" id="ARBA00009310"/>
    </source>
</evidence>
<comment type="subcellular location">
    <subcellularLocation>
        <location evidence="1">Membrane</location>
        <topology evidence="1">Multi-pass membrane protein</topology>
    </subcellularLocation>
</comment>
<reference evidence="6" key="1">
    <citation type="submission" date="2021-02" db="EMBL/GenBank/DDBJ databases">
        <authorList>
            <person name="Dougan E. K."/>
            <person name="Rhodes N."/>
            <person name="Thang M."/>
            <person name="Chan C."/>
        </authorList>
    </citation>
    <scope>NUCLEOTIDE SEQUENCE</scope>
</reference>
<gene>
    <name evidence="6" type="ORF">PGLA2088_LOCUS14171</name>
</gene>
<evidence type="ECO:0000256" key="1">
    <source>
        <dbReference type="ARBA" id="ARBA00004141"/>
    </source>
</evidence>
<evidence type="ECO:0000256" key="4">
    <source>
        <dbReference type="ARBA" id="ARBA00022989"/>
    </source>
</evidence>
<evidence type="ECO:0000256" key="3">
    <source>
        <dbReference type="ARBA" id="ARBA00022692"/>
    </source>
</evidence>
<evidence type="ECO:0000313" key="6">
    <source>
        <dbReference type="EMBL" id="CAE8660526.1"/>
    </source>
</evidence>
<dbReference type="GO" id="GO:0012505">
    <property type="term" value="C:endomembrane system"/>
    <property type="evidence" value="ECO:0007669"/>
    <property type="project" value="TreeGrafter"/>
</dbReference>
<keyword evidence="4" id="KW-1133">Transmembrane helix</keyword>
<sequence>YIHVTLLRTKVLEAAKLGEGIPREQVVQASLPLTQELRELDADAGAVSLFGGDEDAAGREAPRNMTRPKVPYLKTKLDIRPVFDQTVLSQASGSQGPFRKIKKFPALGIYQPYLYVSDFWLLEKDYLPLNASLAGRTLNLTLTYSIASLFTWSVQ</sequence>
<dbReference type="GO" id="GO:0016020">
    <property type="term" value="C:membrane"/>
    <property type="evidence" value="ECO:0007669"/>
    <property type="project" value="UniProtKB-SubCell"/>
</dbReference>
<proteinExistence type="inferred from homology"/>
<dbReference type="PANTHER" id="PTHR21347:SF0">
    <property type="entry name" value="LIPID SCRAMBLASE CLPTM1L"/>
    <property type="match status" value="1"/>
</dbReference>
<dbReference type="EMBL" id="CAJNNW010017226">
    <property type="protein sequence ID" value="CAE8660526.1"/>
    <property type="molecule type" value="Genomic_DNA"/>
</dbReference>
<dbReference type="Pfam" id="PF05602">
    <property type="entry name" value="CLPTM1"/>
    <property type="match status" value="1"/>
</dbReference>
<accession>A0A813IZR2</accession>
<keyword evidence="5" id="KW-0472">Membrane</keyword>
<dbReference type="AlphaFoldDB" id="A0A813IZR2"/>
<feature type="non-terminal residue" evidence="6">
    <location>
        <position position="155"/>
    </location>
</feature>
<protein>
    <submittedName>
        <fullName evidence="6">Uncharacterized protein</fullName>
    </submittedName>
</protein>
<evidence type="ECO:0000256" key="5">
    <source>
        <dbReference type="ARBA" id="ARBA00023136"/>
    </source>
</evidence>
<dbReference type="PANTHER" id="PTHR21347">
    <property type="entry name" value="CLEFT LIP AND PALATE ASSOCIATED TRANSMEMBRANE PROTEIN-RELATED"/>
    <property type="match status" value="1"/>
</dbReference>
<comment type="caution">
    <text evidence="6">The sequence shown here is derived from an EMBL/GenBank/DDBJ whole genome shotgun (WGS) entry which is preliminary data.</text>
</comment>
<keyword evidence="3" id="KW-0812">Transmembrane</keyword>
<dbReference type="InterPro" id="IPR008429">
    <property type="entry name" value="CLPTM1"/>
</dbReference>
<comment type="similarity">
    <text evidence="2">Belongs to the CLPTM1 family.</text>
</comment>